<keyword evidence="7" id="KW-1185">Reference proteome</keyword>
<comment type="subunit">
    <text evidence="4">Homodimer.</text>
</comment>
<name>A0A9Q0MR49_9DIPT</name>
<dbReference type="SUPFAM" id="SSF55909">
    <property type="entry name" value="Pentein"/>
    <property type="match status" value="1"/>
</dbReference>
<keyword evidence="3 4" id="KW-0808">Transferase</keyword>
<feature type="domain" description="Ig-like" evidence="5">
    <location>
        <begin position="316"/>
        <end position="357"/>
    </location>
</feature>
<accession>A0A9Q0MR49</accession>
<reference evidence="6" key="1">
    <citation type="submission" date="2022-07" db="EMBL/GenBank/DDBJ databases">
        <authorList>
            <person name="Trinca V."/>
            <person name="Uliana J.V.C."/>
            <person name="Torres T.T."/>
            <person name="Ward R.J."/>
            <person name="Monesi N."/>
        </authorList>
    </citation>
    <scope>NUCLEOTIDE SEQUENCE</scope>
    <source>
        <strain evidence="6">HSMRA1968</strain>
        <tissue evidence="6">Whole embryos</tissue>
    </source>
</reference>
<comment type="pathway">
    <text evidence="1 4">Amine and polyamine biosynthesis; creatine biosynthesis; creatine from L-arginine and glycine: step 1/2.</text>
</comment>
<evidence type="ECO:0000256" key="3">
    <source>
        <dbReference type="ARBA" id="ARBA00022679"/>
    </source>
</evidence>
<keyword evidence="4" id="KW-0472">Membrane</keyword>
<organism evidence="6 7">
    <name type="scientific">Pseudolycoriella hygida</name>
    <dbReference type="NCBI Taxonomy" id="35572"/>
    <lineage>
        <taxon>Eukaryota</taxon>
        <taxon>Metazoa</taxon>
        <taxon>Ecdysozoa</taxon>
        <taxon>Arthropoda</taxon>
        <taxon>Hexapoda</taxon>
        <taxon>Insecta</taxon>
        <taxon>Pterygota</taxon>
        <taxon>Neoptera</taxon>
        <taxon>Endopterygota</taxon>
        <taxon>Diptera</taxon>
        <taxon>Nematocera</taxon>
        <taxon>Sciaroidea</taxon>
        <taxon>Sciaridae</taxon>
        <taxon>Pseudolycoriella</taxon>
    </lineage>
</organism>
<keyword evidence="4" id="KW-0496">Mitochondrion</keyword>
<dbReference type="GO" id="GO:0005743">
    <property type="term" value="C:mitochondrial inner membrane"/>
    <property type="evidence" value="ECO:0007669"/>
    <property type="project" value="UniProtKB-SubCell"/>
</dbReference>
<proteinExistence type="inferred from homology"/>
<keyword evidence="4" id="KW-0999">Mitochondrion inner membrane</keyword>
<dbReference type="Proteomes" id="UP001151699">
    <property type="component" value="Chromosome C"/>
</dbReference>
<dbReference type="AlphaFoldDB" id="A0A9Q0MR49"/>
<dbReference type="PROSITE" id="PS50835">
    <property type="entry name" value="IG_LIKE"/>
    <property type="match status" value="1"/>
</dbReference>
<dbReference type="GO" id="GO:0005758">
    <property type="term" value="C:mitochondrial intermembrane space"/>
    <property type="evidence" value="ECO:0007669"/>
    <property type="project" value="TreeGrafter"/>
</dbReference>
<evidence type="ECO:0000259" key="5">
    <source>
        <dbReference type="PROSITE" id="PS50835"/>
    </source>
</evidence>
<dbReference type="PANTHER" id="PTHR10488:SF1">
    <property type="entry name" value="GLYCINE AMIDINOTRANSFERASE, MITOCHONDRIAL"/>
    <property type="match status" value="1"/>
</dbReference>
<evidence type="ECO:0000256" key="4">
    <source>
        <dbReference type="RuleBase" id="RU367092"/>
    </source>
</evidence>
<comment type="caution">
    <text evidence="6">The sequence shown here is derived from an EMBL/GenBank/DDBJ whole genome shotgun (WGS) entry which is preliminary data.</text>
</comment>
<dbReference type="InterPro" id="IPR033195">
    <property type="entry name" value="AmidinoTrfase"/>
</dbReference>
<evidence type="ECO:0000313" key="6">
    <source>
        <dbReference type="EMBL" id="KAJ6636129.1"/>
    </source>
</evidence>
<gene>
    <name evidence="6" type="primary">GATM</name>
    <name evidence="6" type="ORF">Bhyg_14716</name>
</gene>
<dbReference type="GO" id="GO:0006601">
    <property type="term" value="P:creatine biosynthetic process"/>
    <property type="evidence" value="ECO:0007669"/>
    <property type="project" value="UniProtKB-UniRule"/>
</dbReference>
<dbReference type="EMBL" id="WJQU01000004">
    <property type="protein sequence ID" value="KAJ6636129.1"/>
    <property type="molecule type" value="Genomic_DNA"/>
</dbReference>
<dbReference type="EC" id="2.1.4.1" evidence="4"/>
<dbReference type="OrthoDB" id="7771230at2759"/>
<comment type="subcellular location">
    <subcellularLocation>
        <location evidence="4">Mitochondrion inner membrane</location>
    </subcellularLocation>
</comment>
<dbReference type="InterPro" id="IPR007110">
    <property type="entry name" value="Ig-like_dom"/>
</dbReference>
<protein>
    <recommendedName>
        <fullName evidence="4">Glycine amidinotransferase</fullName>
        <ecNumber evidence="4">2.1.4.1</ecNumber>
    </recommendedName>
    <alternativeName>
        <fullName evidence="4">L-arginine:glycine amidinotransferase</fullName>
    </alternativeName>
</protein>
<dbReference type="PANTHER" id="PTHR10488">
    <property type="entry name" value="GLYCINE AMIDINOTRANSFERASE, MITOCHONDRIAL"/>
    <property type="match status" value="1"/>
</dbReference>
<dbReference type="GO" id="GO:0015068">
    <property type="term" value="F:glycine amidinotransferase activity"/>
    <property type="evidence" value="ECO:0007669"/>
    <property type="project" value="UniProtKB-UniRule"/>
</dbReference>
<evidence type="ECO:0000313" key="7">
    <source>
        <dbReference type="Proteomes" id="UP001151699"/>
    </source>
</evidence>
<evidence type="ECO:0000256" key="1">
    <source>
        <dbReference type="ARBA" id="ARBA00004858"/>
    </source>
</evidence>
<dbReference type="Gene3D" id="3.75.10.10">
    <property type="entry name" value="L-arginine/glycine Amidinotransferase, Chain A"/>
    <property type="match status" value="1"/>
</dbReference>
<evidence type="ECO:0000256" key="2">
    <source>
        <dbReference type="ARBA" id="ARBA00006943"/>
    </source>
</evidence>
<sequence>MALVNSWTEFGTLEEVVVGRADNTCFPLLEPNFVPPTINDETIAEYFSWPEGRKKKEIIDRANKQLEGLVEVMEGEGIIVKRPAPVDHYVETKTPSWSSKSQFGTVCPRDCLITLGDIVLETTMSTRSRLFEYLPYRHIVRDLWKRDRNMKWKAMPKPSFDDDCYDTSFWERERKVGETKFTLTEKEPFMEAADISRCGKDIFIQPSLVTNDAGIEWLKREIGDKLRVHIMRFPNDLYPVHIDATFTTLAPGIALTNPEHPPDKESSKIWLDNDWKFLVAPQPVDPIPPPFSFCSKWLCMNILSISPTKVIIEEIPTATVLNGPDLYVDKGSTINLTCAIQFSPEPPVSMFWYHQDK</sequence>
<feature type="non-terminal residue" evidence="6">
    <location>
        <position position="1"/>
    </location>
</feature>
<comment type="similarity">
    <text evidence="2 4">Belongs to the amidinotransferase family.</text>
</comment>
<comment type="catalytic activity">
    <reaction evidence="4">
        <text>L-arginine + glycine = guanidinoacetate + L-ornithine</text>
        <dbReference type="Rhea" id="RHEA:13201"/>
        <dbReference type="ChEBI" id="CHEBI:32682"/>
        <dbReference type="ChEBI" id="CHEBI:46911"/>
        <dbReference type="ChEBI" id="CHEBI:57305"/>
        <dbReference type="ChEBI" id="CHEBI:57742"/>
        <dbReference type="EC" id="2.1.4.1"/>
    </reaction>
</comment>
<comment type="function">
    <text evidence="4">Catalyzes the biosynthesis of guanidinoacetate, the immediate precursor of creatine. Creatine plays a vital role in energy metabolism in muscle tissues. May play a role in embryonic and central nervous system development.</text>
</comment>